<protein>
    <recommendedName>
        <fullName evidence="3">DsrE family protein</fullName>
    </recommendedName>
</protein>
<dbReference type="AlphaFoldDB" id="A0A832ZXL3"/>
<dbReference type="SUPFAM" id="SSF75169">
    <property type="entry name" value="DsrEFH-like"/>
    <property type="match status" value="1"/>
</dbReference>
<dbReference type="Proteomes" id="UP000623215">
    <property type="component" value="Unassembled WGS sequence"/>
</dbReference>
<dbReference type="InterPro" id="IPR027396">
    <property type="entry name" value="DsrEFH-like"/>
</dbReference>
<comment type="caution">
    <text evidence="1">The sequence shown here is derived from an EMBL/GenBank/DDBJ whole genome shotgun (WGS) entry which is preliminary data.</text>
</comment>
<dbReference type="EMBL" id="DQVW01000009">
    <property type="protein sequence ID" value="HIQ31966.1"/>
    <property type="molecule type" value="Genomic_DNA"/>
</dbReference>
<evidence type="ECO:0008006" key="3">
    <source>
        <dbReference type="Google" id="ProtNLM"/>
    </source>
</evidence>
<evidence type="ECO:0000313" key="1">
    <source>
        <dbReference type="EMBL" id="HIQ31966.1"/>
    </source>
</evidence>
<dbReference type="Pfam" id="PF02635">
    <property type="entry name" value="DsrE"/>
    <property type="match status" value="1"/>
</dbReference>
<reference evidence="1" key="1">
    <citation type="journal article" date="2020" name="ISME J.">
        <title>Gammaproteobacteria mediating utilization of methyl-, sulfur- and petroleum organic compounds in deep ocean hydrothermal plumes.</title>
        <authorList>
            <person name="Zhou Z."/>
            <person name="Liu Y."/>
            <person name="Pan J."/>
            <person name="Cron B.R."/>
            <person name="Toner B.M."/>
            <person name="Anantharaman K."/>
            <person name="Breier J.A."/>
            <person name="Dick G.J."/>
            <person name="Li M."/>
        </authorList>
    </citation>
    <scope>NUCLEOTIDE SEQUENCE</scope>
    <source>
        <strain evidence="1">SZUA-1534</strain>
    </source>
</reference>
<accession>A0A832ZXL3</accession>
<dbReference type="Gene3D" id="3.40.1260.10">
    <property type="entry name" value="DsrEFH-like"/>
    <property type="match status" value="1"/>
</dbReference>
<organism evidence="1 2">
    <name type="scientific">Methanothermococcus okinawensis</name>
    <dbReference type="NCBI Taxonomy" id="155863"/>
    <lineage>
        <taxon>Archaea</taxon>
        <taxon>Methanobacteriati</taxon>
        <taxon>Methanobacteriota</taxon>
        <taxon>Methanomada group</taxon>
        <taxon>Methanococci</taxon>
        <taxon>Methanococcales</taxon>
        <taxon>Methanococcaceae</taxon>
        <taxon>Methanothermococcus</taxon>
    </lineage>
</organism>
<dbReference type="InterPro" id="IPR003787">
    <property type="entry name" value="Sulphur_relay_DsrE/F-like"/>
</dbReference>
<gene>
    <name evidence="1" type="ORF">EYH55_00575</name>
</gene>
<name>A0A832ZXL3_9EURY</name>
<sequence length="116" mass="13415">MKVAFLIFSYLHKEKPNMPIMLHTLLFAREMKEKGDEVKIILEGEGVLWGRDLLKEDHPLSNHVKPLLEDIVVCEACANVFKVMDDVKDKLTLENDLFGHISLKKYMDEGYNIITL</sequence>
<proteinExistence type="predicted"/>
<evidence type="ECO:0000313" key="2">
    <source>
        <dbReference type="Proteomes" id="UP000623215"/>
    </source>
</evidence>